<accession>A0A1L6FHN0</accession>
<evidence type="ECO:0000313" key="3">
    <source>
        <dbReference type="Proteomes" id="UP000185739"/>
    </source>
</evidence>
<dbReference type="EMBL" id="CP018839">
    <property type="protein sequence ID" value="APR06266.1"/>
    <property type="molecule type" value="Genomic_DNA"/>
</dbReference>
<proteinExistence type="predicted"/>
<evidence type="ECO:0000256" key="1">
    <source>
        <dbReference type="SAM" id="Coils"/>
    </source>
</evidence>
<gene>
    <name evidence="2" type="ORF">Tchl_3466</name>
</gene>
<dbReference type="STRING" id="96773.Tchl_3466"/>
<dbReference type="KEGG" id="tcl:Tchl_3466"/>
<dbReference type="AlphaFoldDB" id="A0A1L6FHN0"/>
<keyword evidence="1" id="KW-0175">Coiled coil</keyword>
<feature type="coiled-coil region" evidence="1">
    <location>
        <begin position="199"/>
        <end position="226"/>
    </location>
</feature>
<reference evidence="2 3" key="1">
    <citation type="submission" date="2016-12" db="EMBL/GenBank/DDBJ databases">
        <title>Complete genome sequence of Thauera chlorobenzoica, a Betaproteobacterium degrading haloaromatics anaerobically to CO2 and halides.</title>
        <authorList>
            <person name="Goris T."/>
            <person name="Mergelsberg M."/>
            <person name="Boll M."/>
        </authorList>
    </citation>
    <scope>NUCLEOTIDE SEQUENCE [LARGE SCALE GENOMIC DNA]</scope>
    <source>
        <strain evidence="2 3">3CB1</strain>
    </source>
</reference>
<protein>
    <submittedName>
        <fullName evidence="2">Uncharacterized protein</fullName>
    </submittedName>
</protein>
<organism evidence="2 3">
    <name type="scientific">Thauera chlorobenzoica</name>
    <dbReference type="NCBI Taxonomy" id="96773"/>
    <lineage>
        <taxon>Bacteria</taxon>
        <taxon>Pseudomonadati</taxon>
        <taxon>Pseudomonadota</taxon>
        <taxon>Betaproteobacteria</taxon>
        <taxon>Rhodocyclales</taxon>
        <taxon>Zoogloeaceae</taxon>
        <taxon>Thauera</taxon>
    </lineage>
</organism>
<name>A0A1L6FHN0_9RHOO</name>
<evidence type="ECO:0000313" key="2">
    <source>
        <dbReference type="EMBL" id="APR06266.1"/>
    </source>
</evidence>
<sequence length="300" mass="32585">MTIQEVARAWSLEPLLRTLKPVLRLHDDGDFAEGGGDAHHYELQCALNGGKAWMDEAAQSELGMGEPGFFREDAENVLLAAGWSPHADLIGKEGASVAKPAPSNRARPDLLAFVPRVNIALGDAARILGDEHSAGAWGRWRDALADAVDAGRILAGSWGMDRDEQTLSHADIRAWCKASGITWPVPLPEGCESDAAAVDANLRAELDKARECIAELERERAGLLEKIGEGGEPPAWTRHDTRLFRLLPAWIKAAQSGGAWEKQETLVPAMAEKYRLTKADAKALDAVTRPDSLRKKQLLP</sequence>
<keyword evidence="3" id="KW-1185">Reference proteome</keyword>
<dbReference type="Proteomes" id="UP000185739">
    <property type="component" value="Chromosome"/>
</dbReference>